<evidence type="ECO:0000313" key="6">
    <source>
        <dbReference type="Proteomes" id="UP000695022"/>
    </source>
</evidence>
<keyword evidence="3" id="KW-0175">Coiled coil</keyword>
<evidence type="ECO:0000313" key="7">
    <source>
        <dbReference type="RefSeq" id="XP_014677652.1"/>
    </source>
</evidence>
<evidence type="ECO:0000256" key="2">
    <source>
        <dbReference type="ARBA" id="ARBA00016648"/>
    </source>
</evidence>
<accession>A0ABM1EZN1</accession>
<evidence type="ECO:0000256" key="3">
    <source>
        <dbReference type="ARBA" id="ARBA00023054"/>
    </source>
</evidence>
<protein>
    <recommendedName>
        <fullName evidence="2">Coiled-coil domain-containing protein 43</fullName>
    </recommendedName>
</protein>
<dbReference type="InterPro" id="IPR058771">
    <property type="entry name" value="PWI_CCDC43"/>
</dbReference>
<feature type="compositionally biased region" description="Acidic residues" evidence="4">
    <location>
        <begin position="131"/>
        <end position="149"/>
    </location>
</feature>
<organism evidence="6 7">
    <name type="scientific">Priapulus caudatus</name>
    <name type="common">Priapulid worm</name>
    <dbReference type="NCBI Taxonomy" id="37621"/>
    <lineage>
        <taxon>Eukaryota</taxon>
        <taxon>Metazoa</taxon>
        <taxon>Ecdysozoa</taxon>
        <taxon>Scalidophora</taxon>
        <taxon>Priapulida</taxon>
        <taxon>Priapulimorpha</taxon>
        <taxon>Priapulimorphida</taxon>
        <taxon>Priapulidae</taxon>
        <taxon>Priapulus</taxon>
    </lineage>
</organism>
<dbReference type="GeneID" id="106817499"/>
<comment type="similarity">
    <text evidence="1">Belongs to the CCDC43 family.</text>
</comment>
<gene>
    <name evidence="7" type="primary">LOC106817499</name>
</gene>
<proteinExistence type="inferred from homology"/>
<dbReference type="RefSeq" id="XP_014677652.1">
    <property type="nucleotide sequence ID" value="XM_014822166.1"/>
</dbReference>
<dbReference type="Pfam" id="PF26091">
    <property type="entry name" value="PWI_CCDC43"/>
    <property type="match status" value="1"/>
</dbReference>
<evidence type="ECO:0000256" key="4">
    <source>
        <dbReference type="SAM" id="MobiDB-lite"/>
    </source>
</evidence>
<dbReference type="InterPro" id="IPR037666">
    <property type="entry name" value="CCDC43"/>
</dbReference>
<dbReference type="PANTHER" id="PTHR31684:SF2">
    <property type="entry name" value="COILED-COIL DOMAIN-CONTAINING PROTEIN 43"/>
    <property type="match status" value="1"/>
</dbReference>
<feature type="domain" description="CCDC43 PWI-like" evidence="5">
    <location>
        <begin position="4"/>
        <end position="74"/>
    </location>
</feature>
<dbReference type="Proteomes" id="UP000695022">
    <property type="component" value="Unplaced"/>
</dbReference>
<keyword evidence="6" id="KW-1185">Reference proteome</keyword>
<reference evidence="7" key="1">
    <citation type="submission" date="2025-08" db="UniProtKB">
        <authorList>
            <consortium name="RefSeq"/>
        </authorList>
    </citation>
    <scope>IDENTIFICATION</scope>
</reference>
<evidence type="ECO:0000256" key="1">
    <source>
        <dbReference type="ARBA" id="ARBA00005305"/>
    </source>
</evidence>
<feature type="compositionally biased region" description="Basic and acidic residues" evidence="4">
    <location>
        <begin position="163"/>
        <end position="198"/>
    </location>
</feature>
<sequence>MAAPTESFDNWLSNKLVTLEIDADVFHSYIVGILEGDESAEEKNEALQGIIQSCVDADSQKVCDEILDRWESASGTQITDKTDAAKFSVEDKLSSMLGKDIPSVARTQKITEEEKQRRDAIVSHYGNVADEGSDGDEDHDDGDYDDDDAGLYKNVNVQSVMNVEKDRREKMKEEMQKKKTRDQQGRDEQKKKVEERKEKEKKRTQKGERRTR</sequence>
<dbReference type="PANTHER" id="PTHR31684">
    <property type="entry name" value="COILED-COIL DOMAIN-CONTAINING PROTEIN 43"/>
    <property type="match status" value="1"/>
</dbReference>
<feature type="region of interest" description="Disordered" evidence="4">
    <location>
        <begin position="123"/>
        <end position="212"/>
    </location>
</feature>
<evidence type="ECO:0000259" key="5">
    <source>
        <dbReference type="Pfam" id="PF26091"/>
    </source>
</evidence>
<name>A0ABM1EZN1_PRICU</name>